<feature type="compositionally biased region" description="Acidic residues" evidence="9">
    <location>
        <begin position="567"/>
        <end position="576"/>
    </location>
</feature>
<keyword evidence="7" id="KW-0539">Nucleus</keyword>
<dbReference type="InterPro" id="IPR032706">
    <property type="entry name" value="Spt6_HHH"/>
</dbReference>
<dbReference type="InterPro" id="IPR035420">
    <property type="entry name" value="Spt6_SH2"/>
</dbReference>
<name>A0A2N1J9W3_9BASI</name>
<evidence type="ECO:0000256" key="4">
    <source>
        <dbReference type="ARBA" id="ARBA00022454"/>
    </source>
</evidence>
<dbReference type="SUPFAM" id="SSF53098">
    <property type="entry name" value="Ribonuclease H-like"/>
    <property type="match status" value="1"/>
</dbReference>
<accession>A0A2N1J9W3</accession>
<dbReference type="Gene3D" id="3.30.420.140">
    <property type="entry name" value="YqgF/RNase H-like domain"/>
    <property type="match status" value="1"/>
</dbReference>
<evidence type="ECO:0000313" key="11">
    <source>
        <dbReference type="EMBL" id="PKI83334.1"/>
    </source>
</evidence>
<evidence type="ECO:0000256" key="1">
    <source>
        <dbReference type="ARBA" id="ARBA00004123"/>
    </source>
</evidence>
<evidence type="ECO:0000256" key="3">
    <source>
        <dbReference type="ARBA" id="ARBA00009253"/>
    </source>
</evidence>
<evidence type="ECO:0000256" key="8">
    <source>
        <dbReference type="SAM" id="Coils"/>
    </source>
</evidence>
<keyword evidence="4" id="KW-0158">Chromosome</keyword>
<dbReference type="Gene3D" id="1.10.3500.10">
    <property type="entry name" value="Tex N-terminal region-like"/>
    <property type="match status" value="1"/>
</dbReference>
<feature type="compositionally biased region" description="Gly residues" evidence="9">
    <location>
        <begin position="1960"/>
        <end position="1977"/>
    </location>
</feature>
<dbReference type="InterPro" id="IPR035019">
    <property type="entry name" value="Spt6_SH2_N"/>
</dbReference>
<dbReference type="InterPro" id="IPR019487">
    <property type="entry name" value="RAM_signalling_pathway_SOG2"/>
</dbReference>
<dbReference type="InterPro" id="IPR036860">
    <property type="entry name" value="SH2_dom_sf"/>
</dbReference>
<dbReference type="Gene3D" id="1.10.10.650">
    <property type="entry name" value="RuvA domain 2-like"/>
    <property type="match status" value="1"/>
</dbReference>
<dbReference type="Proteomes" id="UP000232875">
    <property type="component" value="Unassembled WGS sequence"/>
</dbReference>
<feature type="compositionally biased region" description="Polar residues" evidence="9">
    <location>
        <begin position="369"/>
        <end position="385"/>
    </location>
</feature>
<keyword evidence="12" id="KW-1185">Reference proteome</keyword>
<evidence type="ECO:0000256" key="5">
    <source>
        <dbReference type="ARBA" id="ARBA00022999"/>
    </source>
</evidence>
<dbReference type="InterPro" id="IPR028088">
    <property type="entry name" value="Spt6_HTH_DNA-bd_dom"/>
</dbReference>
<evidence type="ECO:0000256" key="7">
    <source>
        <dbReference type="ARBA" id="ARBA00023242"/>
    </source>
</evidence>
<organism evidence="11 12">
    <name type="scientific">Malassezia vespertilionis</name>
    <dbReference type="NCBI Taxonomy" id="2020962"/>
    <lineage>
        <taxon>Eukaryota</taxon>
        <taxon>Fungi</taxon>
        <taxon>Dikarya</taxon>
        <taxon>Basidiomycota</taxon>
        <taxon>Ustilaginomycotina</taxon>
        <taxon>Malasseziomycetes</taxon>
        <taxon>Malasseziales</taxon>
        <taxon>Malasseziaceae</taxon>
        <taxon>Malassezia</taxon>
    </lineage>
</organism>
<dbReference type="GO" id="GO:0003677">
    <property type="term" value="F:DNA binding"/>
    <property type="evidence" value="ECO:0007669"/>
    <property type="project" value="InterPro"/>
</dbReference>
<keyword evidence="8" id="KW-0175">Coiled coil</keyword>
<feature type="domain" description="S1 motif" evidence="10">
    <location>
        <begin position="1607"/>
        <end position="1684"/>
    </location>
</feature>
<dbReference type="EMBL" id="KZ454992">
    <property type="protein sequence ID" value="PKI83334.1"/>
    <property type="molecule type" value="Genomic_DNA"/>
</dbReference>
<dbReference type="PANTHER" id="PTHR10145:SF6">
    <property type="entry name" value="TRANSCRIPTION ELONGATION FACTOR SPT6"/>
    <property type="match status" value="1"/>
</dbReference>
<evidence type="ECO:0000256" key="6">
    <source>
        <dbReference type="ARBA" id="ARBA00023163"/>
    </source>
</evidence>
<dbReference type="InterPro" id="IPR010994">
    <property type="entry name" value="RuvA_2-like"/>
</dbReference>
<feature type="compositionally biased region" description="Acidic residues" evidence="9">
    <location>
        <begin position="524"/>
        <end position="534"/>
    </location>
</feature>
<dbReference type="InterPro" id="IPR017072">
    <property type="entry name" value="TF_Spt6"/>
</dbReference>
<dbReference type="CDD" id="cd09928">
    <property type="entry name" value="SH2_Cterm_SPT6_like"/>
    <property type="match status" value="1"/>
</dbReference>
<gene>
    <name evidence="11" type="primary">SPT6</name>
    <name evidence="11" type="ORF">MVES_002953</name>
</gene>
<dbReference type="Pfam" id="PF22706">
    <property type="entry name" value="Tex_central_region"/>
    <property type="match status" value="1"/>
</dbReference>
<sequence length="1995" mass="222086">MPVPPSSPGHALHRPSAVMDTVSVPGSPGAIAPTGLRMLSLPTVGATQAAADAAVAAMNLAPTRRFDPMLSKEERADTRVDSQRTRYFRRLSALPPPPVHAPVLPTPLLKFVDAIRGILFSLSQIYAALQQHICVSTDESVAAQFQRPLGVSDVSLTMLIGALDKFDVAAQRGVPEPPVLRFVLDACQESVRTFQRMVAMLHMQLSQLEQSVDVRFTRTLLLMLYGSVAEIRNSAAIMSPQMTAVMPYLAQDACAEQEGNESPPSLLATPLSHARSAKHKGGSISSIASLRAPHMSPSASWKVSPRIGAPSPSAATRTPKGPVRSLSGPCRAGAPEPSAIDAQLYSLLNQVTDSSLAIWHELHTYIQSSLQQDTSPAQPGTPTGTRSRRLRDVDEMCKSTMELTSRLQGTMARFHEDAARNAAAAPDDAQQLWEEANHFVRAIIHISTLIKAVAANNPFPRELMRRVGELNHGCSTLAAELLRVCPMDADAYSRAAERGEDVPMSEEEGDALMKEDGNVVGLDSSDEDEDDDEEEQRRVAEGFIDDDDDAHSRNVKRKRRSHRHESEDEALDEDDLALLKENTGPDDARLKRLRPQEGQDAHKESLANIFDDEELPSVSDAIRSGYEGGAQGYDDELDDFIEDDEDEELDEELREERRQARREERRAARLSGQRIDPLKVGIDPEAWDEIHDIFGNGEDYAWAIAEDDEEEEESRKSKMEYKDIFEPEQIRERMLTDDDDRIKQVDIPERIQLAIPGEAGLSYLERKMSDAELDDAANWASLRISPRCTAEFVEQGAAHGALRGTWTRCVRQMLAYMLNEFLEVPYLTQHRLDDLELSHFNSETQKHDTITLLLHQELLSLNTLGIKFKLLLVRKQALSHTLAQLRNVLGSIDEETSAYVDELLAQAASFEEVSDINEWLAMRFGEKFRDATAMIEAGQLHGASLFKKPTVVSEYERLVRLPVALLARRMSISPQQLAANVVSGVHAHVPEDESRPPHQVADEFIDAENGIFSAENALALVRTMLAHEIGKEPLLRREVRSLFLSAALLDVEPTERGMTRIDESHLYHNFKFLRAKPVSALLQNPSQFLQIINAEEERLVRVTLRLPTELANRFEARLQDEYVSEGLRDVSQRWNEERRAVVEEANAAFLLPLGRAWMREWLLEECRDALLRHVESRVAARVAGGPYQSAGMQSRNGDPEVEELDHIPRVLAVSDGDGDPRKSEVVAIFLDERARFLERAAYDSLRPPTRAQQAQRDEAMGGNEAAFEDARAAFVDLLKRRRPDVIVVNGFSARTAQLVASVEELAHAAHSEMGGHAHARIDVIRCYDDIARLYQHSARAMQEFPELSTLGRYCIALARYTQSPVNEFAALGADLIAVQFDPAQRLLPSERLRMHMERAIVMAVNDVGVDINDAVNNSYIQHMLPYVAGLGHRKAQALVQAIRAKLQGHVVSRVCLAKHGVLSFAVWNNAASFLRIEQDRAIEARDDQPDVLDATRIHPEDYDFPRQMARDALNKHVEDLEGEHPSVACEEIMQHAHPEEKLAALDLDNYAAMLYEQRGISKRLTLFFCKQELIRPYEDWRMPQALPSMDEIFTMFTGETRRQLSEGYVVPVAVTRIEEGRDMDGFLRVRLGSGIEGTIAGRDIVAGYDPRQVRLRQMFRTGQTLNAVLILLDMYTMRAELSIRPEAFEHVNPAQGRVPVDAMYFDHERAQLASEEAEMRIRRRNRNRIGSRVIDHPNYHNLNALQAQTFLATQPRGAVVIRPSSRGMDHLAATWKVDEGVYQHIDVLELDKENDYALGRILRVADMGSYSDLDDLIVNHVRPMAGMVEMMMNHEKYKGADVQALHTYLTNASLANPTRSVYAFGLDREHPGYFYLAFKANASAPIQQWSVKVLPGAFKLGHATQLADMAALTNAFKTQYTAQASAAARGGRTPAVHGGATPGGRTPGHYGAQTPLLGGATPGRFGGATPGRFGGVTPGYAGPPGPPPAHPGQRW</sequence>
<dbReference type="InterPro" id="IPR037027">
    <property type="entry name" value="YqgF/RNaseH-like_dom_sf"/>
</dbReference>
<feature type="coiled-coil region" evidence="8">
    <location>
        <begin position="646"/>
        <end position="673"/>
    </location>
</feature>
<dbReference type="CDD" id="cd09918">
    <property type="entry name" value="SH2_Nterm_SPT6_like"/>
    <property type="match status" value="1"/>
</dbReference>
<evidence type="ECO:0000256" key="2">
    <source>
        <dbReference type="ARBA" id="ARBA00004286"/>
    </source>
</evidence>
<dbReference type="InterPro" id="IPR035018">
    <property type="entry name" value="Spt6_SH2_C"/>
</dbReference>
<dbReference type="GO" id="GO:0034728">
    <property type="term" value="P:nucleosome organization"/>
    <property type="evidence" value="ECO:0007669"/>
    <property type="project" value="TreeGrafter"/>
</dbReference>
<dbReference type="Pfam" id="PF14635">
    <property type="entry name" value="HHH_7"/>
    <property type="match status" value="1"/>
</dbReference>
<dbReference type="SUPFAM" id="SSF47781">
    <property type="entry name" value="RuvA domain 2-like"/>
    <property type="match status" value="2"/>
</dbReference>
<keyword evidence="5" id="KW-0727">SH2 domain</keyword>
<dbReference type="InterPro" id="IPR003029">
    <property type="entry name" value="S1_domain"/>
</dbReference>
<comment type="subcellular location">
    <subcellularLocation>
        <location evidence="2">Chromosome</location>
    </subcellularLocation>
    <subcellularLocation>
        <location evidence="1">Nucleus</location>
    </subcellularLocation>
</comment>
<feature type="region of interest" description="Disordered" evidence="9">
    <location>
        <begin position="495"/>
        <end position="607"/>
    </location>
</feature>
<dbReference type="SUPFAM" id="SSF158832">
    <property type="entry name" value="Tex N-terminal region-like"/>
    <property type="match status" value="1"/>
</dbReference>
<evidence type="ECO:0000259" key="10">
    <source>
        <dbReference type="PROSITE" id="PS50126"/>
    </source>
</evidence>
<dbReference type="Pfam" id="PF10428">
    <property type="entry name" value="SOG2"/>
    <property type="match status" value="1"/>
</dbReference>
<dbReference type="Gene3D" id="3.30.505.10">
    <property type="entry name" value="SH2 domain"/>
    <property type="match status" value="2"/>
</dbReference>
<dbReference type="PANTHER" id="PTHR10145">
    <property type="entry name" value="TRANSCRIPTION ELONGATION FACTOR SPT6"/>
    <property type="match status" value="1"/>
</dbReference>
<dbReference type="GO" id="GO:0031491">
    <property type="term" value="F:nucleosome binding"/>
    <property type="evidence" value="ECO:0007669"/>
    <property type="project" value="TreeGrafter"/>
</dbReference>
<dbReference type="FunFam" id="1.10.10.2740:FF:000002">
    <property type="entry name" value="Transcription elongation factor Spt6"/>
    <property type="match status" value="1"/>
</dbReference>
<dbReference type="InterPro" id="IPR028083">
    <property type="entry name" value="Spt6_acidic_N_dom"/>
</dbReference>
<dbReference type="InterPro" id="IPR028231">
    <property type="entry name" value="Spt6_YqgF"/>
</dbReference>
<dbReference type="GO" id="GO:0005694">
    <property type="term" value="C:chromosome"/>
    <property type="evidence" value="ECO:0007669"/>
    <property type="project" value="UniProtKB-SubCell"/>
</dbReference>
<feature type="compositionally biased region" description="Basic and acidic residues" evidence="9">
    <location>
        <begin position="586"/>
        <end position="605"/>
    </location>
</feature>
<dbReference type="GO" id="GO:0042393">
    <property type="term" value="F:histone binding"/>
    <property type="evidence" value="ECO:0007669"/>
    <property type="project" value="TreeGrafter"/>
</dbReference>
<evidence type="ECO:0000313" key="12">
    <source>
        <dbReference type="Proteomes" id="UP000232875"/>
    </source>
</evidence>
<dbReference type="GO" id="GO:0140673">
    <property type="term" value="P:transcription elongation-coupled chromatin remodeling"/>
    <property type="evidence" value="ECO:0007669"/>
    <property type="project" value="InterPro"/>
</dbReference>
<dbReference type="Pfam" id="PF14633">
    <property type="entry name" value="SH2_2"/>
    <property type="match status" value="1"/>
</dbReference>
<dbReference type="Gene3D" id="1.10.10.2740">
    <property type="entry name" value="Spt6, Death-like domain"/>
    <property type="match status" value="1"/>
</dbReference>
<dbReference type="InterPro" id="IPR055179">
    <property type="entry name" value="Tex-like_central_region"/>
</dbReference>
<dbReference type="Pfam" id="PF21710">
    <property type="entry name" value="Spt6_S1"/>
    <property type="match status" value="1"/>
</dbReference>
<feature type="compositionally biased region" description="Pro residues" evidence="9">
    <location>
        <begin position="1981"/>
        <end position="1995"/>
    </location>
</feature>
<dbReference type="GO" id="GO:0008023">
    <property type="term" value="C:transcription elongation factor complex"/>
    <property type="evidence" value="ECO:0007669"/>
    <property type="project" value="TreeGrafter"/>
</dbReference>
<feature type="region of interest" description="Disordered" evidence="9">
    <location>
        <begin position="296"/>
        <end position="332"/>
    </location>
</feature>
<dbReference type="Pfam" id="PF14632">
    <property type="entry name" value="SPT6_acidic"/>
    <property type="match status" value="1"/>
</dbReference>
<dbReference type="InterPro" id="IPR049540">
    <property type="entry name" value="Spt6-like_S1"/>
</dbReference>
<dbReference type="Pfam" id="PF14641">
    <property type="entry name" value="HTH_44"/>
    <property type="match status" value="1"/>
</dbReference>
<protein>
    <submittedName>
        <fullName evidence="11">Spt6p</fullName>
    </submittedName>
</protein>
<dbReference type="PROSITE" id="PS50126">
    <property type="entry name" value="S1"/>
    <property type="match status" value="1"/>
</dbReference>
<feature type="region of interest" description="Disordered" evidence="9">
    <location>
        <begin position="259"/>
        <end position="284"/>
    </location>
</feature>
<dbReference type="InterPro" id="IPR012337">
    <property type="entry name" value="RNaseH-like_sf"/>
</dbReference>
<keyword evidence="6" id="KW-0804">Transcription</keyword>
<dbReference type="OrthoDB" id="995477at2759"/>
<evidence type="ECO:0000256" key="9">
    <source>
        <dbReference type="SAM" id="MobiDB-lite"/>
    </source>
</evidence>
<comment type="similarity">
    <text evidence="3">Belongs to the SPT6 family.</text>
</comment>
<dbReference type="InterPro" id="IPR023319">
    <property type="entry name" value="Tex-like_HTH_dom_sf"/>
</dbReference>
<dbReference type="InterPro" id="IPR042066">
    <property type="entry name" value="Spt6_death-like"/>
</dbReference>
<dbReference type="Pfam" id="PF14639">
    <property type="entry name" value="YqgF"/>
    <property type="match status" value="1"/>
</dbReference>
<dbReference type="SMART" id="SM00316">
    <property type="entry name" value="S1"/>
    <property type="match status" value="1"/>
</dbReference>
<feature type="compositionally biased region" description="Basic residues" evidence="9">
    <location>
        <begin position="553"/>
        <end position="563"/>
    </location>
</feature>
<dbReference type="Gene3D" id="1.10.150.850">
    <property type="entry name" value="Spt6, helix-hairpin-helix domain"/>
    <property type="match status" value="1"/>
</dbReference>
<feature type="region of interest" description="Disordered" evidence="9">
    <location>
        <begin position="369"/>
        <end position="389"/>
    </location>
</feature>
<proteinExistence type="inferred from homology"/>
<dbReference type="STRING" id="2020962.A0A2N1J9W3"/>
<dbReference type="SUPFAM" id="SSF55550">
    <property type="entry name" value="SH2 domain"/>
    <property type="match status" value="1"/>
</dbReference>
<reference evidence="11 12" key="1">
    <citation type="submission" date="2017-10" db="EMBL/GenBank/DDBJ databases">
        <title>A novel species of cold-tolerant Malassezia isolated from bats.</title>
        <authorList>
            <person name="Lorch J.M."/>
            <person name="Palmer J.M."/>
            <person name="Vanderwolf K.J."/>
            <person name="Schmidt K.Z."/>
            <person name="Verant M.L."/>
            <person name="Weller T.J."/>
            <person name="Blehert D.S."/>
        </authorList>
    </citation>
    <scope>NUCLEOTIDE SEQUENCE [LARGE SCALE GENOMIC DNA]</scope>
    <source>
        <strain evidence="11 12">NWHC:44797-103</strain>
    </source>
</reference>
<feature type="region of interest" description="Disordered" evidence="9">
    <location>
        <begin position="1927"/>
        <end position="1995"/>
    </location>
</feature>
<dbReference type="InterPro" id="IPR023323">
    <property type="entry name" value="Tex-like_dom_sf"/>
</dbReference>
<dbReference type="FunFam" id="3.30.505.10:FF:000056">
    <property type="entry name" value="Transcription elongation factor Spt6"/>
    <property type="match status" value="1"/>
</dbReference>